<dbReference type="OrthoDB" id="9791248at2"/>
<evidence type="ECO:0000313" key="12">
    <source>
        <dbReference type="Proteomes" id="UP000276603"/>
    </source>
</evidence>
<evidence type="ECO:0000256" key="8">
    <source>
        <dbReference type="ARBA" id="ARBA00022989"/>
    </source>
</evidence>
<reference evidence="11 12" key="1">
    <citation type="submission" date="2018-10" db="EMBL/GenBank/DDBJ databases">
        <title>Ulvibacterium marinum gen. nov., sp. nov., a novel marine bacterium of the family Flavobacteriaceae, isolated from a culture of the green alga Ulva prolifera.</title>
        <authorList>
            <person name="Zhang Z."/>
        </authorList>
    </citation>
    <scope>NUCLEOTIDE SEQUENCE [LARGE SCALE GENOMIC DNA]</scope>
    <source>
        <strain evidence="11 12">CCMM003</strain>
    </source>
</reference>
<dbReference type="InterPro" id="IPR006419">
    <property type="entry name" value="NMN_transpt_PnuC"/>
</dbReference>
<organism evidence="11 12">
    <name type="scientific">Ulvibacterium marinum</name>
    <dbReference type="NCBI Taxonomy" id="2419782"/>
    <lineage>
        <taxon>Bacteria</taxon>
        <taxon>Pseudomonadati</taxon>
        <taxon>Bacteroidota</taxon>
        <taxon>Flavobacteriia</taxon>
        <taxon>Flavobacteriales</taxon>
        <taxon>Flavobacteriaceae</taxon>
        <taxon>Ulvibacterium</taxon>
    </lineage>
</organism>
<comment type="caution">
    <text evidence="11">The sequence shown here is derived from an EMBL/GenBank/DDBJ whole genome shotgun (WGS) entry which is preliminary data.</text>
</comment>
<dbReference type="NCBIfam" id="TIGR01528">
    <property type="entry name" value="NMN_trans_PnuC"/>
    <property type="match status" value="1"/>
</dbReference>
<dbReference type="PANTHER" id="PTHR36122">
    <property type="entry name" value="NICOTINAMIDE RIBOSIDE TRANSPORTER PNUC"/>
    <property type="match status" value="1"/>
</dbReference>
<dbReference type="EMBL" id="RBCJ01000001">
    <property type="protein sequence ID" value="RKN83153.1"/>
    <property type="molecule type" value="Genomic_DNA"/>
</dbReference>
<comment type="subcellular location">
    <subcellularLocation>
        <location evidence="2">Cell membrane</location>
        <topology evidence="2">Multi-pass membrane protein</topology>
    </subcellularLocation>
</comment>
<keyword evidence="5" id="KW-0813">Transport</keyword>
<feature type="transmembrane region" description="Helical" evidence="10">
    <location>
        <begin position="68"/>
        <end position="86"/>
    </location>
</feature>
<evidence type="ECO:0000256" key="6">
    <source>
        <dbReference type="ARBA" id="ARBA00022475"/>
    </source>
</evidence>
<evidence type="ECO:0000256" key="2">
    <source>
        <dbReference type="ARBA" id="ARBA00004651"/>
    </source>
</evidence>
<feature type="transmembrane region" description="Helical" evidence="10">
    <location>
        <begin position="43"/>
        <end position="62"/>
    </location>
</feature>
<gene>
    <name evidence="11" type="ORF">D7Z94_04760</name>
</gene>
<proteinExistence type="inferred from homology"/>
<keyword evidence="7 10" id="KW-0812">Transmembrane</keyword>
<evidence type="ECO:0000256" key="1">
    <source>
        <dbReference type="ARBA" id="ARBA00002672"/>
    </source>
</evidence>
<keyword evidence="6" id="KW-1003">Cell membrane</keyword>
<feature type="transmembrane region" description="Helical" evidence="10">
    <location>
        <begin position="107"/>
        <end position="126"/>
    </location>
</feature>
<keyword evidence="8 10" id="KW-1133">Transmembrane helix</keyword>
<comment type="similarity">
    <text evidence="3">Belongs to the nicotinamide ribonucleoside (NR) uptake permease (TC 4.B.1) family.</text>
</comment>
<comment type="function">
    <text evidence="1">Required for nicotinamide riboside transport across the inner membrane.</text>
</comment>
<accession>A0A3B0CBC7</accession>
<protein>
    <recommendedName>
        <fullName evidence="4">Nicotinamide riboside transporter PnuC</fullName>
    </recommendedName>
</protein>
<feature type="transmembrane region" description="Helical" evidence="10">
    <location>
        <begin position="17"/>
        <end position="36"/>
    </location>
</feature>
<evidence type="ECO:0000256" key="10">
    <source>
        <dbReference type="SAM" id="Phobius"/>
    </source>
</evidence>
<dbReference type="Proteomes" id="UP000276603">
    <property type="component" value="Unassembled WGS sequence"/>
</dbReference>
<dbReference type="PANTHER" id="PTHR36122:SF2">
    <property type="entry name" value="NICOTINAMIDE RIBOSIDE TRANSPORTER PNUC"/>
    <property type="match status" value="1"/>
</dbReference>
<dbReference type="RefSeq" id="WP_120710360.1">
    <property type="nucleotide sequence ID" value="NZ_RBCJ01000001.1"/>
</dbReference>
<feature type="transmembrane region" description="Helical" evidence="10">
    <location>
        <begin position="181"/>
        <end position="199"/>
    </location>
</feature>
<evidence type="ECO:0000256" key="3">
    <source>
        <dbReference type="ARBA" id="ARBA00006669"/>
    </source>
</evidence>
<keyword evidence="12" id="KW-1185">Reference proteome</keyword>
<evidence type="ECO:0000313" key="11">
    <source>
        <dbReference type="EMBL" id="RKN83153.1"/>
    </source>
</evidence>
<dbReference type="GO" id="GO:0034257">
    <property type="term" value="F:nicotinamide riboside transmembrane transporter activity"/>
    <property type="evidence" value="ECO:0007669"/>
    <property type="project" value="InterPro"/>
</dbReference>
<dbReference type="AlphaFoldDB" id="A0A3B0CBC7"/>
<evidence type="ECO:0000256" key="4">
    <source>
        <dbReference type="ARBA" id="ARBA00017522"/>
    </source>
</evidence>
<sequence>MNLIFDWIFSQYQDTPTHIVVLELISAFFGLLSVIYSKRGNILVFPTGIIGTGIAVYILWVYGLLGDMLINAYYFAMSIVGWFAWTRKVDETHFIPVTLTTAKEKKWSILLFTGAIVFVGIIYSATDRFNTWTAYTDILTTAFFFVGMWLMAKKKLENWIYLIIGDIITVPLYLYKGLIFSSILFFILTIIAIFGYFSWRKDLNKSPQTLLR</sequence>
<dbReference type="Pfam" id="PF04973">
    <property type="entry name" value="NMN_transporter"/>
    <property type="match status" value="1"/>
</dbReference>
<feature type="transmembrane region" description="Helical" evidence="10">
    <location>
        <begin position="132"/>
        <end position="152"/>
    </location>
</feature>
<keyword evidence="9 10" id="KW-0472">Membrane</keyword>
<dbReference type="GO" id="GO:0005886">
    <property type="term" value="C:plasma membrane"/>
    <property type="evidence" value="ECO:0007669"/>
    <property type="project" value="UniProtKB-SubCell"/>
</dbReference>
<evidence type="ECO:0000256" key="5">
    <source>
        <dbReference type="ARBA" id="ARBA00022448"/>
    </source>
</evidence>
<evidence type="ECO:0000256" key="7">
    <source>
        <dbReference type="ARBA" id="ARBA00022692"/>
    </source>
</evidence>
<feature type="transmembrane region" description="Helical" evidence="10">
    <location>
        <begin position="159"/>
        <end position="175"/>
    </location>
</feature>
<name>A0A3B0CBC7_9FLAO</name>
<evidence type="ECO:0000256" key="9">
    <source>
        <dbReference type="ARBA" id="ARBA00023136"/>
    </source>
</evidence>